<dbReference type="InterPro" id="IPR058624">
    <property type="entry name" value="MdtA-like_HH"/>
</dbReference>
<dbReference type="PANTHER" id="PTHR32347">
    <property type="entry name" value="EFFLUX SYSTEM COMPONENT YKNX-RELATED"/>
    <property type="match status" value="1"/>
</dbReference>
<dbReference type="Proteomes" id="UP000229498">
    <property type="component" value="Unassembled WGS sequence"/>
</dbReference>
<dbReference type="Pfam" id="PF25989">
    <property type="entry name" value="YknX_C"/>
    <property type="match status" value="1"/>
</dbReference>
<feature type="coiled-coil region" evidence="3">
    <location>
        <begin position="110"/>
        <end position="189"/>
    </location>
</feature>
<keyword evidence="2 3" id="KW-0175">Coiled coil</keyword>
<name>A0A2M9FVI7_9PROT</name>
<dbReference type="InterPro" id="IPR050465">
    <property type="entry name" value="UPF0194_transport"/>
</dbReference>
<sequence>MGARTRRIAIWVVLLLLLAAGIAWALRPQPVPVDLAAVERGTLRVTIDEEGEIRVRDVYTVYAPLRGHLLRVEAEAGDPVKAHATELARIEPASPAFLDVRTEAEQEAAVEAARAARELAAAEVARAEADLAFADGELERARRLIRQQTISERALDEAERAHRVAEAALQTARAALNVREHELKQARSRLLTRPEIEERGERCECVPVTAPVSGVVLRVIRRSEGVVEAGAELMEIGDPGDLEVAVDLLSEDAVRIEPGQPAILSGWGGPDLAAVVRRIDPLAETRISALGIEEQRVEVVLDITNPPEDWRRLGHGFRVDVGVVLFQDEVLKAPLGALFREGGDWAVFVEGGGRAELRFVETGARNSLFAEIRGGLDAGESVVLYPSDRVRDGGRIEPR</sequence>
<evidence type="ECO:0000256" key="3">
    <source>
        <dbReference type="SAM" id="Coils"/>
    </source>
</evidence>
<feature type="domain" description="YknX-like C-terminal permuted SH3-like" evidence="5">
    <location>
        <begin position="331"/>
        <end position="396"/>
    </location>
</feature>
<dbReference type="PANTHER" id="PTHR32347:SF29">
    <property type="entry name" value="UPF0194 MEMBRANE PROTEIN YBHG"/>
    <property type="match status" value="1"/>
</dbReference>
<proteinExistence type="predicted"/>
<keyword evidence="7" id="KW-1185">Reference proteome</keyword>
<evidence type="ECO:0000313" key="7">
    <source>
        <dbReference type="Proteomes" id="UP000229498"/>
    </source>
</evidence>
<dbReference type="AlphaFoldDB" id="A0A2M9FVI7"/>
<dbReference type="GO" id="GO:0030313">
    <property type="term" value="C:cell envelope"/>
    <property type="evidence" value="ECO:0007669"/>
    <property type="project" value="UniProtKB-SubCell"/>
</dbReference>
<dbReference type="Gene3D" id="2.40.420.20">
    <property type="match status" value="1"/>
</dbReference>
<reference evidence="6 7" key="1">
    <citation type="submission" date="2017-11" db="EMBL/GenBank/DDBJ databases">
        <title>Draft genome sequence of Rhizobiales bacterium SY3-13.</title>
        <authorList>
            <person name="Sun C."/>
        </authorList>
    </citation>
    <scope>NUCLEOTIDE SEQUENCE [LARGE SCALE GENOMIC DNA]</scope>
    <source>
        <strain evidence="6 7">SY3-13</strain>
    </source>
</reference>
<dbReference type="SUPFAM" id="SSF111369">
    <property type="entry name" value="HlyD-like secretion proteins"/>
    <property type="match status" value="1"/>
</dbReference>
<gene>
    <name evidence="6" type="ORF">CVT23_21260</name>
</gene>
<dbReference type="Gene3D" id="1.10.287.470">
    <property type="entry name" value="Helix hairpin bin"/>
    <property type="match status" value="1"/>
</dbReference>
<comment type="subcellular location">
    <subcellularLocation>
        <location evidence="1">Cell envelope</location>
    </subcellularLocation>
</comment>
<dbReference type="RefSeq" id="WP_109795169.1">
    <property type="nucleotide sequence ID" value="NZ_PHIG01000063.1"/>
</dbReference>
<evidence type="ECO:0000256" key="2">
    <source>
        <dbReference type="ARBA" id="ARBA00023054"/>
    </source>
</evidence>
<evidence type="ECO:0000259" key="5">
    <source>
        <dbReference type="Pfam" id="PF25989"/>
    </source>
</evidence>
<dbReference type="InterPro" id="IPR058637">
    <property type="entry name" value="YknX-like_C"/>
</dbReference>
<evidence type="ECO:0000313" key="6">
    <source>
        <dbReference type="EMBL" id="PJK27456.1"/>
    </source>
</evidence>
<accession>A0A2M9FVI7</accession>
<comment type="caution">
    <text evidence="6">The sequence shown here is derived from an EMBL/GenBank/DDBJ whole genome shotgun (WGS) entry which is preliminary data.</text>
</comment>
<dbReference type="Pfam" id="PF25876">
    <property type="entry name" value="HH_MFP_RND"/>
    <property type="match status" value="1"/>
</dbReference>
<evidence type="ECO:0000256" key="1">
    <source>
        <dbReference type="ARBA" id="ARBA00004196"/>
    </source>
</evidence>
<organism evidence="6 7">
    <name type="scientific">Minwuia thermotolerans</name>
    <dbReference type="NCBI Taxonomy" id="2056226"/>
    <lineage>
        <taxon>Bacteria</taxon>
        <taxon>Pseudomonadati</taxon>
        <taxon>Pseudomonadota</taxon>
        <taxon>Alphaproteobacteria</taxon>
        <taxon>Minwuiales</taxon>
        <taxon>Minwuiaceae</taxon>
        <taxon>Minwuia</taxon>
    </lineage>
</organism>
<dbReference type="OrthoDB" id="9791520at2"/>
<dbReference type="EMBL" id="PHIG01000063">
    <property type="protein sequence ID" value="PJK27456.1"/>
    <property type="molecule type" value="Genomic_DNA"/>
</dbReference>
<protein>
    <submittedName>
        <fullName evidence="6">Efflux transporter periplasmic adaptor subunit</fullName>
    </submittedName>
</protein>
<evidence type="ECO:0000259" key="4">
    <source>
        <dbReference type="Pfam" id="PF25876"/>
    </source>
</evidence>
<feature type="domain" description="Multidrug resistance protein MdtA-like alpha-helical hairpin" evidence="4">
    <location>
        <begin position="120"/>
        <end position="183"/>
    </location>
</feature>